<evidence type="ECO:0000256" key="11">
    <source>
        <dbReference type="ARBA" id="ARBA00022840"/>
    </source>
</evidence>
<sequence length="307" mass="34057">MRITDKLQPITNGESCVAVGFFDGLHVGHRAVIDRLCKCKNLRPVLISLSNNSSPVIYTEEEKSYLLQNGKLDTMFSLSEDIIKNMTAESFAHDVLNKMLNTKTLVAGENALFGLDQVDVNHFRSIGKKYGFTVETVPMECINGLEVSSNTIKQTIHDGDFSKVSSMLGSSYLISGTVVHGKGAGHKFGMPTANISIAANKLFPPHGVYGSISRFQGENHFGMTNIGLRPSDDDIPIPTIETFLLNFDRDIYGQKVFLELLVYIRGIRKFDGGLAEVRQQIDKDIKQIHSYIEENGNLLQVKPKEIC</sequence>
<evidence type="ECO:0000256" key="8">
    <source>
        <dbReference type="ARBA" id="ARBA00022741"/>
    </source>
</evidence>
<dbReference type="Gene3D" id="3.40.50.620">
    <property type="entry name" value="HUPs"/>
    <property type="match status" value="1"/>
</dbReference>
<comment type="pathway">
    <text evidence="2 15">Cofactor biosynthesis; FAD biosynthesis; FAD from FMN: step 1/1.</text>
</comment>
<dbReference type="PIRSF" id="PIRSF004491">
    <property type="entry name" value="FAD_Synth"/>
    <property type="match status" value="1"/>
</dbReference>
<dbReference type="GO" id="GO:0006747">
    <property type="term" value="P:FAD biosynthetic process"/>
    <property type="evidence" value="ECO:0007669"/>
    <property type="project" value="UniProtKB-UniRule"/>
</dbReference>
<dbReference type="CDD" id="cd02064">
    <property type="entry name" value="FAD_synthetase_N"/>
    <property type="match status" value="1"/>
</dbReference>
<dbReference type="GO" id="GO:0009398">
    <property type="term" value="P:FMN biosynthetic process"/>
    <property type="evidence" value="ECO:0007669"/>
    <property type="project" value="UniProtKB-UniRule"/>
</dbReference>
<dbReference type="GO" id="GO:0008531">
    <property type="term" value="F:riboflavin kinase activity"/>
    <property type="evidence" value="ECO:0007669"/>
    <property type="project" value="UniProtKB-UniRule"/>
</dbReference>
<comment type="catalytic activity">
    <reaction evidence="14 15">
        <text>FMN + ATP + H(+) = FAD + diphosphate</text>
        <dbReference type="Rhea" id="RHEA:17237"/>
        <dbReference type="ChEBI" id="CHEBI:15378"/>
        <dbReference type="ChEBI" id="CHEBI:30616"/>
        <dbReference type="ChEBI" id="CHEBI:33019"/>
        <dbReference type="ChEBI" id="CHEBI:57692"/>
        <dbReference type="ChEBI" id="CHEBI:58210"/>
        <dbReference type="EC" id="2.7.7.2"/>
    </reaction>
</comment>
<comment type="caution">
    <text evidence="17">The sequence shown here is derived from an EMBL/GenBank/DDBJ whole genome shotgun (WGS) entry which is preliminary data.</text>
</comment>
<dbReference type="GO" id="GO:0003919">
    <property type="term" value="F:FMN adenylyltransferase activity"/>
    <property type="evidence" value="ECO:0007669"/>
    <property type="project" value="UniProtKB-UniRule"/>
</dbReference>
<dbReference type="UniPathway" id="UPA00276">
    <property type="reaction ID" value="UER00406"/>
</dbReference>
<dbReference type="Pfam" id="PF06574">
    <property type="entry name" value="FAD_syn"/>
    <property type="match status" value="1"/>
</dbReference>
<evidence type="ECO:0000256" key="15">
    <source>
        <dbReference type="PIRNR" id="PIRNR004491"/>
    </source>
</evidence>
<evidence type="ECO:0000256" key="13">
    <source>
        <dbReference type="ARBA" id="ARBA00047880"/>
    </source>
</evidence>
<dbReference type="InterPro" id="IPR015864">
    <property type="entry name" value="FAD_synthase"/>
</dbReference>
<keyword evidence="5 15" id="KW-0288">FMN</keyword>
<protein>
    <recommendedName>
        <fullName evidence="15">Riboflavin biosynthesis protein</fullName>
    </recommendedName>
    <domain>
        <recommendedName>
            <fullName evidence="15">Riboflavin kinase</fullName>
            <ecNumber evidence="15">2.7.1.26</ecNumber>
        </recommendedName>
        <alternativeName>
            <fullName evidence="15">Flavokinase</fullName>
        </alternativeName>
    </domain>
    <domain>
        <recommendedName>
            <fullName evidence="15">FMN adenylyltransferase</fullName>
            <ecNumber evidence="15">2.7.7.2</ecNumber>
        </recommendedName>
        <alternativeName>
            <fullName evidence="15">FAD pyrophosphorylase</fullName>
        </alternativeName>
        <alternativeName>
            <fullName evidence="15">FAD synthase</fullName>
        </alternativeName>
    </domain>
</protein>
<evidence type="ECO:0000256" key="12">
    <source>
        <dbReference type="ARBA" id="ARBA00023268"/>
    </source>
</evidence>
<dbReference type="UniPathway" id="UPA00277">
    <property type="reaction ID" value="UER00407"/>
</dbReference>
<evidence type="ECO:0000256" key="2">
    <source>
        <dbReference type="ARBA" id="ARBA00004726"/>
    </source>
</evidence>
<feature type="domain" description="Riboflavin kinase" evidence="16">
    <location>
        <begin position="167"/>
        <end position="293"/>
    </location>
</feature>
<keyword evidence="6 15" id="KW-0808">Transferase</keyword>
<accession>M2C5X0</accession>
<evidence type="ECO:0000256" key="3">
    <source>
        <dbReference type="ARBA" id="ARBA00005201"/>
    </source>
</evidence>
<reference evidence="17" key="1">
    <citation type="submission" date="2012-01" db="EMBL/GenBank/DDBJ databases">
        <title>The Genome Sequence of Treponema denticola H1-T.</title>
        <authorList>
            <consortium name="The Broad Institute Genome Sequencing Platform"/>
            <person name="Earl A."/>
            <person name="Ward D."/>
            <person name="Feldgarden M."/>
            <person name="Gevers D."/>
            <person name="Blanton J.M."/>
            <person name="Fenno C.J."/>
            <person name="Baranova O.V."/>
            <person name="Mathney J."/>
            <person name="Dewhirst F.E."/>
            <person name="Izard J."/>
            <person name="Young S.K."/>
            <person name="Zeng Q."/>
            <person name="Gargeya S."/>
            <person name="Fitzgerald M."/>
            <person name="Haas B."/>
            <person name="Abouelleil A."/>
            <person name="Alvarado L."/>
            <person name="Arachchi H.M."/>
            <person name="Berlin A."/>
            <person name="Chapman S.B."/>
            <person name="Gearin G."/>
            <person name="Goldberg J."/>
            <person name="Griggs A."/>
            <person name="Gujja S."/>
            <person name="Hansen M."/>
            <person name="Heiman D."/>
            <person name="Howarth C."/>
            <person name="Larimer J."/>
            <person name="Lui A."/>
            <person name="MacDonald P.J.P."/>
            <person name="McCowen C."/>
            <person name="Montmayeur A."/>
            <person name="Murphy C."/>
            <person name="Neiman D."/>
            <person name="Pearson M."/>
            <person name="Priest M."/>
            <person name="Roberts A."/>
            <person name="Saif S."/>
            <person name="Shea T."/>
            <person name="Sisk P."/>
            <person name="Stolte C."/>
            <person name="Sykes S."/>
            <person name="Wortman J."/>
            <person name="Nusbaum C."/>
            <person name="Birren B."/>
        </authorList>
    </citation>
    <scope>NUCLEOTIDE SEQUENCE [LARGE SCALE GENOMIC DNA]</scope>
    <source>
        <strain evidence="17">H1-T</strain>
    </source>
</reference>
<dbReference type="SUPFAM" id="SSF82114">
    <property type="entry name" value="Riboflavin kinase-like"/>
    <property type="match status" value="1"/>
</dbReference>
<dbReference type="HOGENOM" id="CLU_048437_0_2_12"/>
<dbReference type="AlphaFoldDB" id="M2C5X0"/>
<organism evidence="17">
    <name type="scientific">Treponema denticola H1-T</name>
    <dbReference type="NCBI Taxonomy" id="999431"/>
    <lineage>
        <taxon>Bacteria</taxon>
        <taxon>Pseudomonadati</taxon>
        <taxon>Spirochaetota</taxon>
        <taxon>Spirochaetia</taxon>
        <taxon>Spirochaetales</taxon>
        <taxon>Treponemataceae</taxon>
        <taxon>Treponema</taxon>
    </lineage>
</organism>
<keyword evidence="12" id="KW-0511">Multifunctional enzyme</keyword>
<evidence type="ECO:0000256" key="14">
    <source>
        <dbReference type="ARBA" id="ARBA00049494"/>
    </source>
</evidence>
<comment type="function">
    <text evidence="1">Catalyzes the phosphorylation of riboflavin to FMN followed by the adenylation of FMN to FAD.</text>
</comment>
<evidence type="ECO:0000256" key="6">
    <source>
        <dbReference type="ARBA" id="ARBA00022679"/>
    </source>
</evidence>
<dbReference type="InterPro" id="IPR023465">
    <property type="entry name" value="Riboflavin_kinase_dom_sf"/>
</dbReference>
<keyword evidence="11 15" id="KW-0067">ATP-binding</keyword>
<evidence type="ECO:0000256" key="10">
    <source>
        <dbReference type="ARBA" id="ARBA00022827"/>
    </source>
</evidence>
<proteinExistence type="inferred from homology"/>
<dbReference type="PANTHER" id="PTHR22749">
    <property type="entry name" value="RIBOFLAVIN KINASE/FMN ADENYLYLTRANSFERASE"/>
    <property type="match status" value="1"/>
</dbReference>
<dbReference type="InterPro" id="IPR023468">
    <property type="entry name" value="Riboflavin_kinase"/>
</dbReference>
<gene>
    <name evidence="17" type="ORF">HMPREF9725_00721</name>
</gene>
<keyword evidence="4 15" id="KW-0285">Flavoprotein</keyword>
<keyword evidence="8 15" id="KW-0547">Nucleotide-binding</keyword>
<dbReference type="InterPro" id="IPR014729">
    <property type="entry name" value="Rossmann-like_a/b/a_fold"/>
</dbReference>
<dbReference type="InterPro" id="IPR002606">
    <property type="entry name" value="Riboflavin_kinase_bac"/>
</dbReference>
<dbReference type="SMART" id="SM00904">
    <property type="entry name" value="Flavokinase"/>
    <property type="match status" value="1"/>
</dbReference>
<keyword evidence="7 15" id="KW-0548">Nucleotidyltransferase</keyword>
<keyword evidence="10 15" id="KW-0274">FAD</keyword>
<evidence type="ECO:0000259" key="16">
    <source>
        <dbReference type="SMART" id="SM00904"/>
    </source>
</evidence>
<dbReference type="EC" id="2.7.1.26" evidence="15"/>
<dbReference type="Pfam" id="PF01687">
    <property type="entry name" value="Flavokinase"/>
    <property type="match status" value="1"/>
</dbReference>
<dbReference type="PANTHER" id="PTHR22749:SF6">
    <property type="entry name" value="RIBOFLAVIN KINASE"/>
    <property type="match status" value="1"/>
</dbReference>
<dbReference type="GeneID" id="2741688"/>
<dbReference type="SUPFAM" id="SSF52374">
    <property type="entry name" value="Nucleotidylyl transferase"/>
    <property type="match status" value="1"/>
</dbReference>
<comment type="similarity">
    <text evidence="15">Belongs to the ribF family.</text>
</comment>
<evidence type="ECO:0000256" key="7">
    <source>
        <dbReference type="ARBA" id="ARBA00022695"/>
    </source>
</evidence>
<evidence type="ECO:0000313" key="17">
    <source>
        <dbReference type="EMBL" id="EMB32692.1"/>
    </source>
</evidence>
<dbReference type="EC" id="2.7.7.2" evidence="15"/>
<dbReference type="PATRIC" id="fig|999431.4.peg.746"/>
<comment type="pathway">
    <text evidence="3 15">Cofactor biosynthesis; FMN biosynthesis; FMN from riboflavin (ATP route): step 1/1.</text>
</comment>
<comment type="catalytic activity">
    <reaction evidence="13 15">
        <text>riboflavin + ATP = FMN + ADP + H(+)</text>
        <dbReference type="Rhea" id="RHEA:14357"/>
        <dbReference type="ChEBI" id="CHEBI:15378"/>
        <dbReference type="ChEBI" id="CHEBI:30616"/>
        <dbReference type="ChEBI" id="CHEBI:57986"/>
        <dbReference type="ChEBI" id="CHEBI:58210"/>
        <dbReference type="ChEBI" id="CHEBI:456216"/>
        <dbReference type="EC" id="2.7.1.26"/>
    </reaction>
</comment>
<dbReference type="GO" id="GO:0005524">
    <property type="term" value="F:ATP binding"/>
    <property type="evidence" value="ECO:0007669"/>
    <property type="project" value="UniProtKB-UniRule"/>
</dbReference>
<keyword evidence="9 15" id="KW-0418">Kinase</keyword>
<evidence type="ECO:0000256" key="5">
    <source>
        <dbReference type="ARBA" id="ARBA00022643"/>
    </source>
</evidence>
<dbReference type="Gene3D" id="2.40.30.30">
    <property type="entry name" value="Riboflavin kinase-like"/>
    <property type="match status" value="1"/>
</dbReference>
<dbReference type="InterPro" id="IPR015865">
    <property type="entry name" value="Riboflavin_kinase_bac/euk"/>
</dbReference>
<evidence type="ECO:0000256" key="9">
    <source>
        <dbReference type="ARBA" id="ARBA00022777"/>
    </source>
</evidence>
<dbReference type="GO" id="GO:0009231">
    <property type="term" value="P:riboflavin biosynthetic process"/>
    <property type="evidence" value="ECO:0007669"/>
    <property type="project" value="InterPro"/>
</dbReference>
<dbReference type="EMBL" id="AGDW01000011">
    <property type="protein sequence ID" value="EMB32692.1"/>
    <property type="molecule type" value="Genomic_DNA"/>
</dbReference>
<evidence type="ECO:0000256" key="1">
    <source>
        <dbReference type="ARBA" id="ARBA00002121"/>
    </source>
</evidence>
<evidence type="ECO:0000256" key="4">
    <source>
        <dbReference type="ARBA" id="ARBA00022630"/>
    </source>
</evidence>
<name>M2C5X0_TREDN</name>
<dbReference type="Proteomes" id="UP000011708">
    <property type="component" value="Chromosome"/>
</dbReference>
<dbReference type="RefSeq" id="WP_002673283.1">
    <property type="nucleotide sequence ID" value="NZ_CM001794.1"/>
</dbReference>